<dbReference type="EMBL" id="JADIXZ010000004">
    <property type="protein sequence ID" value="MBK6300963.1"/>
    <property type="molecule type" value="Genomic_DNA"/>
</dbReference>
<sequence>MVAFLGPLSFASLLWGVGFVTLTVAGCRDRLLAAMAALPAVVVTVLATTLAQVVVSFPFGWTSTCVAALTIAVLVRLVAGRWLQGISVTGQRRTWPYLAALSATVVAGYTVLWCATGADWEVVSQTWDALFDTNAIRNAFESGVVSPVRISDFVNPDHVGSYYPSTFHALGVLAMQLTGTDAVVASNLVSGLIAGALWPSVAALAAIGVVGVGRLAPGVVVLASGGFWAMPWAPLGFGVLWASALAAAFVPLVAVWLVRLLAPIDNPARSHWRGGGPVAPLAGSLAIVALLHPRILMILLVLTFGVWSWWAGTALCRAASVAERRRAGWLALGIVVSSSLFLAVVLRLGRGNSQFGVRNWEVDSSLGEEVLGYLIGGPGGTIPQALTALSVLVGLWVAWRQQPLRALAVFAVGAVSLDVLTASVRLTALNGVTRFWYGDRFRTMAVAGGVLVVVAAVGGQWLHRWAERQFTATRLGALQVRSAYPGAVAALVLVVGTFSAVPSMSRWYSDAANDPVASVVSADEVQFFRAVAEVVPEDARILNNPTDGSALLYAYVNRKPAFFVAGNVGSTPNAVWLRGQFSIMKPADLCRQMNQDGIRWVINNGRPYSSGVIEAAEAPALAIPPGFPLVTERLRWGDRKLFELTGC</sequence>
<reference evidence="4 5" key="1">
    <citation type="submission" date="2020-10" db="EMBL/GenBank/DDBJ databases">
        <title>Connecting structure to function with the recovery of over 1000 high-quality activated sludge metagenome-assembled genomes encoding full-length rRNA genes using long-read sequencing.</title>
        <authorList>
            <person name="Singleton C.M."/>
            <person name="Petriglieri F."/>
            <person name="Kristensen J.M."/>
            <person name="Kirkegaard R.H."/>
            <person name="Michaelsen T.Y."/>
            <person name="Andersen M.H."/>
            <person name="Karst S.M."/>
            <person name="Dueholm M.S."/>
            <person name="Nielsen P.H."/>
            <person name="Albertsen M."/>
        </authorList>
    </citation>
    <scope>NUCLEOTIDE SEQUENCE [LARGE SCALE GENOMIC DNA]</scope>
    <source>
        <strain evidence="2">AalE_18-Q3-R2-46_BAT3C.188</strain>
        <strain evidence="3">Ega_18-Q3-R5-49_MAXAC.001</strain>
    </source>
</reference>
<dbReference type="Proteomes" id="UP000726105">
    <property type="component" value="Unassembled WGS sequence"/>
</dbReference>
<dbReference type="EMBL" id="JADJIB010000001">
    <property type="protein sequence ID" value="MBK7271707.1"/>
    <property type="molecule type" value="Genomic_DNA"/>
</dbReference>
<feature type="transmembrane region" description="Helical" evidence="1">
    <location>
        <begin position="444"/>
        <end position="462"/>
    </location>
</feature>
<dbReference type="InterPro" id="IPR046671">
    <property type="entry name" value="DUF6541"/>
</dbReference>
<feature type="transmembrane region" description="Helical" evidence="1">
    <location>
        <begin position="406"/>
        <end position="424"/>
    </location>
</feature>
<feature type="transmembrane region" description="Helical" evidence="1">
    <location>
        <begin position="274"/>
        <end position="291"/>
    </location>
</feature>
<dbReference type="Pfam" id="PF20176">
    <property type="entry name" value="DUF6541"/>
    <property type="match status" value="1"/>
</dbReference>
<keyword evidence="1" id="KW-1133">Transmembrane helix</keyword>
<protein>
    <submittedName>
        <fullName evidence="3">Uncharacterized protein</fullName>
    </submittedName>
</protein>
<dbReference type="AlphaFoldDB" id="A0A935MFW5"/>
<feature type="transmembrane region" description="Helical" evidence="1">
    <location>
        <begin position="6"/>
        <end position="25"/>
    </location>
</feature>
<feature type="transmembrane region" description="Helical" evidence="1">
    <location>
        <begin position="239"/>
        <end position="262"/>
    </location>
</feature>
<evidence type="ECO:0000313" key="3">
    <source>
        <dbReference type="EMBL" id="MBK7271707.1"/>
    </source>
</evidence>
<proteinExistence type="predicted"/>
<comment type="caution">
    <text evidence="3">The sequence shown here is derived from an EMBL/GenBank/DDBJ whole genome shotgun (WGS) entry which is preliminary data.</text>
</comment>
<feature type="transmembrane region" description="Helical" evidence="1">
    <location>
        <begin position="370"/>
        <end position="399"/>
    </location>
</feature>
<accession>A0A935MFW5</accession>
<gene>
    <name evidence="2" type="ORF">IPF40_07895</name>
    <name evidence="3" type="ORF">IPI13_00545</name>
</gene>
<feature type="transmembrane region" description="Helical" evidence="1">
    <location>
        <begin position="95"/>
        <end position="118"/>
    </location>
</feature>
<evidence type="ECO:0000313" key="4">
    <source>
        <dbReference type="Proteomes" id="UP000718281"/>
    </source>
</evidence>
<feature type="transmembrane region" description="Helical" evidence="1">
    <location>
        <begin position="61"/>
        <end position="83"/>
    </location>
</feature>
<feature type="transmembrane region" description="Helical" evidence="1">
    <location>
        <begin position="328"/>
        <end position="350"/>
    </location>
</feature>
<feature type="transmembrane region" description="Helical" evidence="1">
    <location>
        <begin position="297"/>
        <end position="316"/>
    </location>
</feature>
<evidence type="ECO:0000313" key="2">
    <source>
        <dbReference type="EMBL" id="MBK6300963.1"/>
    </source>
</evidence>
<evidence type="ECO:0000256" key="1">
    <source>
        <dbReference type="SAM" id="Phobius"/>
    </source>
</evidence>
<evidence type="ECO:0000313" key="5">
    <source>
        <dbReference type="Proteomes" id="UP000726105"/>
    </source>
</evidence>
<organism evidence="3 5">
    <name type="scientific">Candidatus Phosphoribacter hodrii</name>
    <dbReference type="NCBI Taxonomy" id="2953743"/>
    <lineage>
        <taxon>Bacteria</taxon>
        <taxon>Bacillati</taxon>
        <taxon>Actinomycetota</taxon>
        <taxon>Actinomycetes</taxon>
        <taxon>Micrococcales</taxon>
        <taxon>Dermatophilaceae</taxon>
        <taxon>Candidatus Phosphoribacter</taxon>
    </lineage>
</organism>
<feature type="transmembrane region" description="Helical" evidence="1">
    <location>
        <begin position="32"/>
        <end position="55"/>
    </location>
</feature>
<feature type="transmembrane region" description="Helical" evidence="1">
    <location>
        <begin position="483"/>
        <end position="501"/>
    </location>
</feature>
<dbReference type="Proteomes" id="UP000718281">
    <property type="component" value="Unassembled WGS sequence"/>
</dbReference>
<keyword evidence="1" id="KW-0812">Transmembrane</keyword>
<keyword evidence="1" id="KW-0472">Membrane</keyword>
<name>A0A935MFW5_9MICO</name>